<gene>
    <name evidence="1" type="ORF">FOMPIDRAFT_1091553</name>
</gene>
<dbReference type="HOGENOM" id="CLU_000384_22_7_1"/>
<feature type="non-terminal residue" evidence="1">
    <location>
        <position position="1"/>
    </location>
</feature>
<dbReference type="STRING" id="743788.S8FLK5"/>
<evidence type="ECO:0000313" key="1">
    <source>
        <dbReference type="EMBL" id="EPS99169.1"/>
    </source>
</evidence>
<dbReference type="Proteomes" id="UP000015241">
    <property type="component" value="Unassembled WGS sequence"/>
</dbReference>
<evidence type="ECO:0000313" key="2">
    <source>
        <dbReference type="Proteomes" id="UP000015241"/>
    </source>
</evidence>
<dbReference type="EMBL" id="KE504159">
    <property type="protein sequence ID" value="EPS99169.1"/>
    <property type="molecule type" value="Genomic_DNA"/>
</dbReference>
<organism evidence="1 2">
    <name type="scientific">Fomitopsis schrenkii</name>
    <name type="common">Brown rot fungus</name>
    <dbReference type="NCBI Taxonomy" id="2126942"/>
    <lineage>
        <taxon>Eukaryota</taxon>
        <taxon>Fungi</taxon>
        <taxon>Dikarya</taxon>
        <taxon>Basidiomycota</taxon>
        <taxon>Agaricomycotina</taxon>
        <taxon>Agaricomycetes</taxon>
        <taxon>Polyporales</taxon>
        <taxon>Fomitopsis</taxon>
    </lineage>
</organism>
<reference evidence="1 2" key="1">
    <citation type="journal article" date="2012" name="Science">
        <title>The Paleozoic origin of enzymatic lignin decomposition reconstructed from 31 fungal genomes.</title>
        <authorList>
            <person name="Floudas D."/>
            <person name="Binder M."/>
            <person name="Riley R."/>
            <person name="Barry K."/>
            <person name="Blanchette R.A."/>
            <person name="Henrissat B."/>
            <person name="Martinez A.T."/>
            <person name="Otillar R."/>
            <person name="Spatafora J.W."/>
            <person name="Yadav J.S."/>
            <person name="Aerts A."/>
            <person name="Benoit I."/>
            <person name="Boyd A."/>
            <person name="Carlson A."/>
            <person name="Copeland A."/>
            <person name="Coutinho P.M."/>
            <person name="de Vries R.P."/>
            <person name="Ferreira P."/>
            <person name="Findley K."/>
            <person name="Foster B."/>
            <person name="Gaskell J."/>
            <person name="Glotzer D."/>
            <person name="Gorecki P."/>
            <person name="Heitman J."/>
            <person name="Hesse C."/>
            <person name="Hori C."/>
            <person name="Igarashi K."/>
            <person name="Jurgens J.A."/>
            <person name="Kallen N."/>
            <person name="Kersten P."/>
            <person name="Kohler A."/>
            <person name="Kuees U."/>
            <person name="Kumar T.K.A."/>
            <person name="Kuo A."/>
            <person name="LaButti K."/>
            <person name="Larrondo L.F."/>
            <person name="Lindquist E."/>
            <person name="Ling A."/>
            <person name="Lombard V."/>
            <person name="Lucas S."/>
            <person name="Lundell T."/>
            <person name="Martin R."/>
            <person name="McLaughlin D.J."/>
            <person name="Morgenstern I."/>
            <person name="Morin E."/>
            <person name="Murat C."/>
            <person name="Nagy L.G."/>
            <person name="Nolan M."/>
            <person name="Ohm R.A."/>
            <person name="Patyshakuliyeva A."/>
            <person name="Rokas A."/>
            <person name="Ruiz-Duenas F.J."/>
            <person name="Sabat G."/>
            <person name="Salamov A."/>
            <person name="Samejima M."/>
            <person name="Schmutz J."/>
            <person name="Slot J.C."/>
            <person name="St John F."/>
            <person name="Stenlid J."/>
            <person name="Sun H."/>
            <person name="Sun S."/>
            <person name="Syed K."/>
            <person name="Tsang A."/>
            <person name="Wiebenga A."/>
            <person name="Young D."/>
            <person name="Pisabarro A."/>
            <person name="Eastwood D.C."/>
            <person name="Martin F."/>
            <person name="Cullen D."/>
            <person name="Grigoriev I.V."/>
            <person name="Hibbett D.S."/>
        </authorList>
    </citation>
    <scope>NUCLEOTIDE SEQUENCE</scope>
    <source>
        <strain evidence="2">FP-58527</strain>
    </source>
</reference>
<feature type="non-terminal residue" evidence="1">
    <location>
        <position position="95"/>
    </location>
</feature>
<dbReference type="AlphaFoldDB" id="S8FLK5"/>
<name>S8FLK5_FOMSC</name>
<protein>
    <submittedName>
        <fullName evidence="1">Uncharacterized protein</fullName>
    </submittedName>
</protein>
<sequence length="95" mass="10806">KSGTFKLISQAAIEKALNRKMRARYLGPMVVISRNRGGAYLIAELDGTLLDRPIAAFRVIPYLPRRSIHFDLSNVDVTLERLREMEQSDSWGDDD</sequence>
<dbReference type="OrthoDB" id="3219745at2759"/>
<proteinExistence type="predicted"/>
<keyword evidence="2" id="KW-1185">Reference proteome</keyword>
<dbReference type="InParanoid" id="S8FLK5"/>
<accession>S8FLK5</accession>